<feature type="transmembrane region" description="Helical" evidence="8">
    <location>
        <begin position="14"/>
        <end position="37"/>
    </location>
</feature>
<dbReference type="Gene3D" id="1.10.3470.10">
    <property type="entry name" value="ABC transporter involved in vitamin B12 uptake, BtuC"/>
    <property type="match status" value="1"/>
</dbReference>
<evidence type="ECO:0000256" key="8">
    <source>
        <dbReference type="SAM" id="Phobius"/>
    </source>
</evidence>
<comment type="subcellular location">
    <subcellularLocation>
        <location evidence="1">Cell membrane</location>
        <topology evidence="1">Multi-pass membrane protein</topology>
    </subcellularLocation>
</comment>
<dbReference type="Pfam" id="PF01032">
    <property type="entry name" value="FecCD"/>
    <property type="match status" value="1"/>
</dbReference>
<dbReference type="PANTHER" id="PTHR30472">
    <property type="entry name" value="FERRIC ENTEROBACTIN TRANSPORT SYSTEM PERMEASE PROTEIN"/>
    <property type="match status" value="1"/>
</dbReference>
<evidence type="ECO:0000313" key="9">
    <source>
        <dbReference type="EMBL" id="AFV87933.1"/>
    </source>
</evidence>
<feature type="transmembrane region" description="Helical" evidence="8">
    <location>
        <begin position="136"/>
        <end position="157"/>
    </location>
</feature>
<feature type="transmembrane region" description="Helical" evidence="8">
    <location>
        <begin position="267"/>
        <end position="287"/>
    </location>
</feature>
<reference evidence="9 10" key="1">
    <citation type="journal article" date="2012" name="BMC Genomics">
        <title>The genome sequence of Propionibacterium acidipropionici provides insights into its biotechnological and industrial potential.</title>
        <authorList>
            <person name="Parizzi L.P."/>
            <person name="Grassi M.C."/>
            <person name="Llerena L.A."/>
            <person name="Carazzolle M.F."/>
            <person name="Queiroz V.L."/>
            <person name="Lunardi I."/>
            <person name="Zeidler A.F."/>
            <person name="Teixeira P.J."/>
            <person name="Mieczkowski P."/>
            <person name="Rincones J."/>
            <person name="Pereira G.A."/>
        </authorList>
    </citation>
    <scope>NUCLEOTIDE SEQUENCE [LARGE SCALE GENOMIC DNA]</scope>
    <source>
        <strain evidence="10">ATCC 4875 / DSM 20272 / JCM 6432 / NBRC 12425 / NCIMB 8070</strain>
    </source>
</reference>
<accession>K7RSU7</accession>
<evidence type="ECO:0000256" key="2">
    <source>
        <dbReference type="ARBA" id="ARBA00007935"/>
    </source>
</evidence>
<gene>
    <name evidence="9" type="ordered locus">PACID_00820</name>
</gene>
<dbReference type="EMBL" id="CP003493">
    <property type="protein sequence ID" value="AFV87933.1"/>
    <property type="molecule type" value="Genomic_DNA"/>
</dbReference>
<evidence type="ECO:0000256" key="7">
    <source>
        <dbReference type="ARBA" id="ARBA00023136"/>
    </source>
</evidence>
<feature type="transmembrane region" description="Helical" evidence="8">
    <location>
        <begin position="329"/>
        <end position="347"/>
    </location>
</feature>
<feature type="transmembrane region" description="Helical" evidence="8">
    <location>
        <begin position="108"/>
        <end position="130"/>
    </location>
</feature>
<dbReference type="Proteomes" id="UP000000214">
    <property type="component" value="Chromosome"/>
</dbReference>
<dbReference type="KEGG" id="pbo:PACID_00820"/>
<evidence type="ECO:0000256" key="4">
    <source>
        <dbReference type="ARBA" id="ARBA00022475"/>
    </source>
</evidence>
<feature type="transmembrane region" description="Helical" evidence="8">
    <location>
        <begin position="299"/>
        <end position="317"/>
    </location>
</feature>
<dbReference type="GO" id="GO:0022857">
    <property type="term" value="F:transmembrane transporter activity"/>
    <property type="evidence" value="ECO:0007669"/>
    <property type="project" value="InterPro"/>
</dbReference>
<keyword evidence="6 8" id="KW-1133">Transmembrane helix</keyword>
<organism evidence="9 10">
    <name type="scientific">Acidipropionibacterium acidipropionici (strain ATCC 4875 / DSM 20272 / JCM 6432 / NBRC 12425 / NCIMB 8070 / 4)</name>
    <name type="common">Propionibacterium acidipropionici</name>
    <dbReference type="NCBI Taxonomy" id="1171373"/>
    <lineage>
        <taxon>Bacteria</taxon>
        <taxon>Bacillati</taxon>
        <taxon>Actinomycetota</taxon>
        <taxon>Actinomycetes</taxon>
        <taxon>Propionibacteriales</taxon>
        <taxon>Propionibacteriaceae</taxon>
        <taxon>Acidipropionibacterium</taxon>
    </lineage>
</organism>
<sequence length="354" mass="35807">MTGRRSSPAPRRRALIGLWSVVLTAALILSAVVVLGVGSVHIPAGDVVDVVARRMRLITGAGVTPLNDEIVWQMRAPRVLGSIAVGALLALSGAILQTLTGNELADPYLLGISSGASVGAVTVLVIGITSTLSQSLLMTLASFAGAVVALVLVLAMATGRSGALPAGRTILAGVAVGQLCGAAVNLLIMVVGQRDVARTAMAWTLGAFTGLRWGSATTLAVVAVVALAVCVVNARILDAFAFGDVSAQSLGIAVTPVRWAFMIGTALVTAVCVAFTGPIGFVGLTVPHIVRLVVGPRHAGVRPLSALAGALLTLWSDTAARSLAPGSEIPVGVITAAVGAPVLVVLLRRQARRS</sequence>
<dbReference type="STRING" id="1171373.PACID_00820"/>
<dbReference type="InterPro" id="IPR037294">
    <property type="entry name" value="ABC_BtuC-like"/>
</dbReference>
<dbReference type="GO" id="GO:0033214">
    <property type="term" value="P:siderophore-iron import into cell"/>
    <property type="evidence" value="ECO:0007669"/>
    <property type="project" value="TreeGrafter"/>
</dbReference>
<comment type="similarity">
    <text evidence="2">Belongs to the binding-protein-dependent transport system permease family. FecCD subfamily.</text>
</comment>
<keyword evidence="7 8" id="KW-0472">Membrane</keyword>
<dbReference type="GO" id="GO:0005886">
    <property type="term" value="C:plasma membrane"/>
    <property type="evidence" value="ECO:0007669"/>
    <property type="project" value="UniProtKB-SubCell"/>
</dbReference>
<dbReference type="InterPro" id="IPR000522">
    <property type="entry name" value="ABC_transptr_permease_BtuC"/>
</dbReference>
<protein>
    <submittedName>
        <fullName evidence="9">Iron chelate uptake ABC transporter, FeCT family, permease protein</fullName>
    </submittedName>
</protein>
<keyword evidence="5 8" id="KW-0812">Transmembrane</keyword>
<dbReference type="eggNOG" id="COG0609">
    <property type="taxonomic scope" value="Bacteria"/>
</dbReference>
<evidence type="ECO:0000256" key="1">
    <source>
        <dbReference type="ARBA" id="ARBA00004651"/>
    </source>
</evidence>
<dbReference type="AlphaFoldDB" id="K7RSU7"/>
<dbReference type="CDD" id="cd06550">
    <property type="entry name" value="TM_ABC_iron-siderophores_like"/>
    <property type="match status" value="1"/>
</dbReference>
<evidence type="ECO:0000313" key="10">
    <source>
        <dbReference type="Proteomes" id="UP000000214"/>
    </source>
</evidence>
<proteinExistence type="inferred from homology"/>
<name>K7RSU7_ACIA4</name>
<evidence type="ECO:0000256" key="3">
    <source>
        <dbReference type="ARBA" id="ARBA00022448"/>
    </source>
</evidence>
<dbReference type="HOGENOM" id="CLU_013016_0_1_11"/>
<dbReference type="SUPFAM" id="SSF81345">
    <property type="entry name" value="ABC transporter involved in vitamin B12 uptake, BtuC"/>
    <property type="match status" value="1"/>
</dbReference>
<feature type="transmembrane region" description="Helical" evidence="8">
    <location>
        <begin position="169"/>
        <end position="191"/>
    </location>
</feature>
<keyword evidence="3" id="KW-0813">Transport</keyword>
<dbReference type="PANTHER" id="PTHR30472:SF67">
    <property type="entry name" value="PERMEASE OF ABC TRANSPORTER-RELATED"/>
    <property type="match status" value="1"/>
</dbReference>
<feature type="transmembrane region" description="Helical" evidence="8">
    <location>
        <begin position="79"/>
        <end position="96"/>
    </location>
</feature>
<dbReference type="FunFam" id="1.10.3470.10:FF:000001">
    <property type="entry name" value="Vitamin B12 ABC transporter permease BtuC"/>
    <property type="match status" value="1"/>
</dbReference>
<dbReference type="PATRIC" id="fig|1171373.8.peg.80"/>
<keyword evidence="4" id="KW-1003">Cell membrane</keyword>
<evidence type="ECO:0000256" key="5">
    <source>
        <dbReference type="ARBA" id="ARBA00022692"/>
    </source>
</evidence>
<evidence type="ECO:0000256" key="6">
    <source>
        <dbReference type="ARBA" id="ARBA00022989"/>
    </source>
</evidence>
<feature type="transmembrane region" description="Helical" evidence="8">
    <location>
        <begin position="211"/>
        <end position="232"/>
    </location>
</feature>